<evidence type="ECO:0000256" key="1">
    <source>
        <dbReference type="ARBA" id="ARBA00008490"/>
    </source>
</evidence>
<reference evidence="5 7" key="1">
    <citation type="journal article" date="2022" name="bioRxiv">
        <title>Prophages regulate Shewanella fidelis 3313 motility and biofilm formation: implications for gut colonization dynamics in Ciona robusta.</title>
        <authorList>
            <person name="Natarajan O."/>
            <person name="Gibboney S.L."/>
            <person name="Young M.N."/>
            <person name="Lim S.J."/>
            <person name="Pluta N."/>
            <person name="Atkinson C.G."/>
            <person name="Leigh B.A."/>
            <person name="Liberti A."/>
            <person name="Kees E.D."/>
            <person name="Breitbart M."/>
            <person name="Gralnick J.A."/>
            <person name="Dishaw L.J."/>
        </authorList>
    </citation>
    <scope>NUCLEOTIDE SEQUENCE [LARGE SCALE GENOMIC DNA]</scope>
    <source>
        <strain evidence="5 7">JG4066</strain>
    </source>
</reference>
<protein>
    <submittedName>
        <fullName evidence="4">DUF2057 family protein</fullName>
    </submittedName>
</protein>
<dbReference type="InterPro" id="IPR018635">
    <property type="entry name" value="UPF0319"/>
</dbReference>
<dbReference type="EMBL" id="JAPMLD010000006">
    <property type="protein sequence ID" value="MDW4825361.1"/>
    <property type="molecule type" value="Genomic_DNA"/>
</dbReference>
<comment type="caution">
    <text evidence="4">The sequence shown here is derived from an EMBL/GenBank/DDBJ whole genome shotgun (WGS) entry which is preliminary data.</text>
</comment>
<evidence type="ECO:0000256" key="2">
    <source>
        <dbReference type="ARBA" id="ARBA00022729"/>
    </source>
</evidence>
<feature type="chain" id="PRO_5043712472" evidence="3">
    <location>
        <begin position="20"/>
        <end position="139"/>
    </location>
</feature>
<evidence type="ECO:0000313" key="5">
    <source>
        <dbReference type="EMBL" id="MDW4825361.1"/>
    </source>
</evidence>
<proteinExistence type="inferred from homology"/>
<dbReference type="PANTHER" id="PTHR38108:SF1">
    <property type="entry name" value="UPF0319 PROTEIN YCCT"/>
    <property type="match status" value="1"/>
</dbReference>
<gene>
    <name evidence="4" type="ORF">OS133_18425</name>
    <name evidence="5" type="ORF">OS134_14925</name>
</gene>
<dbReference type="PANTHER" id="PTHR38108">
    <property type="entry name" value="UPF0319 PROTEIN YCCT"/>
    <property type="match status" value="1"/>
</dbReference>
<name>A0AAW8NUG4_9GAMM</name>
<keyword evidence="7" id="KW-1185">Reference proteome</keyword>
<dbReference type="Pfam" id="PF09829">
    <property type="entry name" value="DUF2057"/>
    <property type="match status" value="1"/>
</dbReference>
<reference evidence="4" key="2">
    <citation type="submission" date="2022-11" db="EMBL/GenBank/DDBJ databases">
        <title>Prophages regulate Shewanella fidelis motility and biofilm formation: implications for gut colonization dynamics in Ciona robusta.</title>
        <authorList>
            <person name="Natarajan O."/>
            <person name="Gibboney S.L."/>
            <person name="Young M.N."/>
            <person name="Lim S.J."/>
            <person name="Pluta N."/>
            <person name="Atkinson C.G.F."/>
            <person name="Leigh B.A."/>
            <person name="Liberti A."/>
            <person name="Kees E."/>
            <person name="Breitbart M."/>
            <person name="Gralnick J."/>
            <person name="Dishaw L.J."/>
        </authorList>
    </citation>
    <scope>NUCLEOTIDE SEQUENCE</scope>
    <source>
        <strain evidence="4">3313</strain>
    </source>
</reference>
<organism evidence="4 6">
    <name type="scientific">Shewanella fidelis</name>
    <dbReference type="NCBI Taxonomy" id="173509"/>
    <lineage>
        <taxon>Bacteria</taxon>
        <taxon>Pseudomonadati</taxon>
        <taxon>Pseudomonadota</taxon>
        <taxon>Gammaproteobacteria</taxon>
        <taxon>Alteromonadales</taxon>
        <taxon>Shewanellaceae</taxon>
        <taxon>Shewanella</taxon>
    </lineage>
</organism>
<accession>A0AAW8NUG4</accession>
<feature type="signal peptide" evidence="3">
    <location>
        <begin position="1"/>
        <end position="19"/>
    </location>
</feature>
<evidence type="ECO:0000313" key="4">
    <source>
        <dbReference type="EMBL" id="MDR8525594.1"/>
    </source>
</evidence>
<evidence type="ECO:0000313" key="6">
    <source>
        <dbReference type="Proteomes" id="UP001259340"/>
    </source>
</evidence>
<dbReference type="Proteomes" id="UP001271263">
    <property type="component" value="Unassembled WGS sequence"/>
</dbReference>
<dbReference type="AlphaFoldDB" id="A0AAW8NUG4"/>
<keyword evidence="2 3" id="KW-0732">Signal</keyword>
<evidence type="ECO:0000256" key="3">
    <source>
        <dbReference type="SAM" id="SignalP"/>
    </source>
</evidence>
<evidence type="ECO:0000313" key="7">
    <source>
        <dbReference type="Proteomes" id="UP001271263"/>
    </source>
</evidence>
<sequence length="139" mass="15758">MKKFISVITLSLASFMSSAASVSFPEAIDVLAVNGLNNVDGRYLELDQGHNLIEVRYSDLFEASAEDSNWVRSEPLYLYLDFEVASHYQALIPNIRTEEDAYLFIENPMLQLRDAKGDEKQLSLMTHSQLMAKLLLPQQ</sequence>
<dbReference type="RefSeq" id="WP_310655689.1">
    <property type="nucleotide sequence ID" value="NZ_JAPMLA010000004.1"/>
</dbReference>
<dbReference type="EMBL" id="JAPMLE010000001">
    <property type="protein sequence ID" value="MDR8525594.1"/>
    <property type="molecule type" value="Genomic_DNA"/>
</dbReference>
<comment type="similarity">
    <text evidence="1">Belongs to the UPF0319 family.</text>
</comment>
<dbReference type="Proteomes" id="UP001259340">
    <property type="component" value="Unassembled WGS sequence"/>
</dbReference>